<evidence type="ECO:0000313" key="3">
    <source>
        <dbReference type="Proteomes" id="UP000006853"/>
    </source>
</evidence>
<sequence>MLILREKDVQEVLKGLDPKKIKEFQTELASSLADYNKNPSLIPQRIVASTDNAVHLFMPSLGRNIGLKALTGSSRGFKGIVTLLDGEDGTPIGILNASTLTAFRTALATTLALSKTFQTEDDLDRLVLAVFGSGPQAFWHVKLALILYPSIKTVIVVNRSQETGTKLVSDLKAEFQTVDYELHLLNEPEVVSKAVYRSSIIFGCIPSSEPAVKLKDLDMTSKTFIGLIGSYKPHMKEVDDKTIDFLVSSNSKILVDSYEHTKLEAGELQSVDTKHLIELGEIWENDKFNIESVNNTPVVLSKIVGLSIMDVCVGADILSRARKLRIGINIDDF</sequence>
<proteinExistence type="inferred from homology"/>
<dbReference type="Pfam" id="PF02423">
    <property type="entry name" value="OCD_Mu_crystall"/>
    <property type="match status" value="1"/>
</dbReference>
<protein>
    <recommendedName>
        <fullName evidence="4">Ornithine cyclodeaminase</fullName>
    </recommendedName>
</protein>
<dbReference type="Gene3D" id="3.30.1780.10">
    <property type="entry name" value="ornithine cyclodeaminase, domain 1"/>
    <property type="match status" value="1"/>
</dbReference>
<dbReference type="InterPro" id="IPR003462">
    <property type="entry name" value="ODC_Mu_crystall"/>
</dbReference>
<dbReference type="InterPro" id="IPR023401">
    <property type="entry name" value="ODC_N"/>
</dbReference>
<dbReference type="EMBL" id="FR839629">
    <property type="protein sequence ID" value="SCV12035.1"/>
    <property type="molecule type" value="Genomic_DNA"/>
</dbReference>
<dbReference type="Gene3D" id="3.40.50.720">
    <property type="entry name" value="NAD(P)-binding Rossmann-like Domain"/>
    <property type="match status" value="1"/>
</dbReference>
<evidence type="ECO:0008006" key="4">
    <source>
        <dbReference type="Google" id="ProtNLM"/>
    </source>
</evidence>
<dbReference type="GO" id="GO:0005737">
    <property type="term" value="C:cytoplasm"/>
    <property type="evidence" value="ECO:0007669"/>
    <property type="project" value="TreeGrafter"/>
</dbReference>
<dbReference type="InterPro" id="IPR036291">
    <property type="entry name" value="NAD(P)-bd_dom_sf"/>
</dbReference>
<reference evidence="2 3" key="1">
    <citation type="journal article" date="2011" name="J. Biotechnol.">
        <title>High-quality genome sequence of Pichia pastoris CBS7435.</title>
        <authorList>
            <person name="Kuberl A."/>
            <person name="Schneider J."/>
            <person name="Thallinger G.G."/>
            <person name="Anderl I."/>
            <person name="Wibberg D."/>
            <person name="Hajek T."/>
            <person name="Jaenicke S."/>
            <person name="Brinkrolf K."/>
            <person name="Goesmann A."/>
            <person name="Szczepanowski R."/>
            <person name="Puhler A."/>
            <person name="Schwab H."/>
            <person name="Glieder A."/>
            <person name="Pichler H."/>
        </authorList>
    </citation>
    <scope>NUCLEOTIDE SEQUENCE [LARGE SCALE GENOMIC DNA]</scope>
    <source>
        <strain evidence="3">ATCC 76273 / CBS 7435 / CECT 11047 / NRRL Y-11430 / Wegner 21-1</strain>
    </source>
</reference>
<comment type="similarity">
    <text evidence="1">Belongs to the ornithine cyclodeaminase/mu-crystallin family.</text>
</comment>
<keyword evidence="3" id="KW-1185">Reference proteome</keyword>
<accession>A0A1G4KPU6</accession>
<dbReference type="PANTHER" id="PTHR13812:SF19">
    <property type="entry name" value="KETIMINE REDUCTASE MU-CRYSTALLIN"/>
    <property type="match status" value="1"/>
</dbReference>
<dbReference type="SUPFAM" id="SSF51735">
    <property type="entry name" value="NAD(P)-binding Rossmann-fold domains"/>
    <property type="match status" value="1"/>
</dbReference>
<reference evidence="2 3" key="2">
    <citation type="journal article" date="2016" name="FEMS Yeast Res.">
        <title>Curation of the genome annotation of Pichia pastoris (Komagataella phaffii) CBS7435 from gene level to protein function.</title>
        <authorList>
            <person name="Valli M."/>
            <person name="Tatto N.E."/>
            <person name="Peymann A."/>
            <person name="Gruber C."/>
            <person name="Landes N."/>
            <person name="Ekker H."/>
            <person name="Thallinger G.G."/>
            <person name="Mattanovich D."/>
            <person name="Gasser B."/>
            <person name="Graf A.B."/>
        </authorList>
    </citation>
    <scope>GENOME REANNOTATION</scope>
    <source>
        <strain evidence="2 3">ATCC 76273 / CBS 7435 / CECT 11047 / NRRL Y-11430 / Wegner 21-1</strain>
    </source>
</reference>
<gene>
    <name evidence="2" type="ordered locus">PP7435_Chr2-0576</name>
</gene>
<evidence type="ECO:0000313" key="2">
    <source>
        <dbReference type="EMBL" id="SCV12035.1"/>
    </source>
</evidence>
<dbReference type="Proteomes" id="UP000006853">
    <property type="component" value="Chromosome 2"/>
</dbReference>
<evidence type="ECO:0000256" key="1">
    <source>
        <dbReference type="ARBA" id="ARBA00008903"/>
    </source>
</evidence>
<dbReference type="SMR" id="A0A1G4KPU6"/>
<organism evidence="2 3">
    <name type="scientific">Komagataella phaffii (strain ATCC 76273 / CBS 7435 / CECT 11047 / NRRL Y-11430 / Wegner 21-1)</name>
    <name type="common">Yeast</name>
    <name type="synonym">Pichia pastoris</name>
    <dbReference type="NCBI Taxonomy" id="981350"/>
    <lineage>
        <taxon>Eukaryota</taxon>
        <taxon>Fungi</taxon>
        <taxon>Dikarya</taxon>
        <taxon>Ascomycota</taxon>
        <taxon>Saccharomycotina</taxon>
        <taxon>Pichiomycetes</taxon>
        <taxon>Pichiales</taxon>
        <taxon>Pichiaceae</taxon>
        <taxon>Komagataella</taxon>
    </lineage>
</organism>
<name>A0A1G4KPU6_KOMPC</name>
<dbReference type="PANTHER" id="PTHR13812">
    <property type="entry name" value="KETIMINE REDUCTASE MU-CRYSTALLIN"/>
    <property type="match status" value="1"/>
</dbReference>
<dbReference type="AlphaFoldDB" id="A0A1G4KPU6"/>